<dbReference type="InterPro" id="IPR002104">
    <property type="entry name" value="Integrase_catalytic"/>
</dbReference>
<evidence type="ECO:0000256" key="1">
    <source>
        <dbReference type="ARBA" id="ARBA00022908"/>
    </source>
</evidence>
<feature type="domain" description="Tyr recombinase" evidence="5">
    <location>
        <begin position="238"/>
        <end position="435"/>
    </location>
</feature>
<dbReference type="PANTHER" id="PTHR30349">
    <property type="entry name" value="PHAGE INTEGRASE-RELATED"/>
    <property type="match status" value="1"/>
</dbReference>
<dbReference type="Pfam" id="PF00589">
    <property type="entry name" value="Phage_integrase"/>
    <property type="match status" value="1"/>
</dbReference>
<dbReference type="Proteomes" id="UP000239485">
    <property type="component" value="Unassembled WGS sequence"/>
</dbReference>
<dbReference type="InterPro" id="IPR010998">
    <property type="entry name" value="Integrase_recombinase_N"/>
</dbReference>
<dbReference type="RefSeq" id="WP_104435738.1">
    <property type="nucleotide sequence ID" value="NZ_PTJD01000022.1"/>
</dbReference>
<evidence type="ECO:0000259" key="5">
    <source>
        <dbReference type="PROSITE" id="PS51898"/>
    </source>
</evidence>
<dbReference type="PROSITE" id="PS51898">
    <property type="entry name" value="TYR_RECOMBINASE"/>
    <property type="match status" value="1"/>
</dbReference>
<keyword evidence="1" id="KW-0229">DNA integration</keyword>
<reference evidence="7 8" key="1">
    <citation type="submission" date="2018-02" db="EMBL/GenBank/DDBJ databases">
        <title>Genomic Encyclopedia of Archaeal and Bacterial Type Strains, Phase II (KMG-II): from individual species to whole genera.</title>
        <authorList>
            <person name="Goeker M."/>
        </authorList>
    </citation>
    <scope>NUCLEOTIDE SEQUENCE [LARGE SCALE GENOMIC DNA]</scope>
    <source>
        <strain evidence="7 8">DSM 22857</strain>
    </source>
</reference>
<dbReference type="PANTHER" id="PTHR30349:SF91">
    <property type="entry name" value="INTA PROTEIN"/>
    <property type="match status" value="1"/>
</dbReference>
<dbReference type="AlphaFoldDB" id="A0A2S6IC94"/>
<evidence type="ECO:0000313" key="8">
    <source>
        <dbReference type="Proteomes" id="UP000239485"/>
    </source>
</evidence>
<dbReference type="Gene3D" id="1.10.443.10">
    <property type="entry name" value="Intergrase catalytic core"/>
    <property type="match status" value="1"/>
</dbReference>
<sequence>MSGQRSIPGLTVYPRGKTWAYQVEGERHPLTGERQRKYKGGFPTEREAWTAGVDAQKRVNQGQVPHNRRIKVRDFLEQWLEATRPALKATTHANYRNMAEFYVYPTLGNRWLSDLSVQTLNAFYRHLSEQGRVRTDTGTAMYEMWTARRDERGGFGPLPSEIAAACGTSKAAARAATMRFRRGRVPTPTTPGLSPKSVKHVHALMRRALRDAVAWECLLSNPAAHAVLPRRRAETPVQRTAPWTVEELARWLRVALEDRYGGLWVLAATTGLRRSELAAVRRTRLDLEAQTLTVEDTRVVINGRVADSDGKTRSGRRMIALDDFTIKHLRAYLAGLDAEREAFGASYPDHDHVAVSPEGRCLSPDTFTRRFNRLVDRAGVPRIRLHDIRHTYATLAMDAGADPKTLSDRIGHANTSITMQVYTHRSTGKDRPLAERMSALIQAALDAEQDAVDAS</sequence>
<organism evidence="7 8">
    <name type="scientific">Kineococcus xinjiangensis</name>
    <dbReference type="NCBI Taxonomy" id="512762"/>
    <lineage>
        <taxon>Bacteria</taxon>
        <taxon>Bacillati</taxon>
        <taxon>Actinomycetota</taxon>
        <taxon>Actinomycetes</taxon>
        <taxon>Kineosporiales</taxon>
        <taxon>Kineosporiaceae</taxon>
        <taxon>Kineococcus</taxon>
    </lineage>
</organism>
<evidence type="ECO:0000313" key="7">
    <source>
        <dbReference type="EMBL" id="PPK90848.1"/>
    </source>
</evidence>
<protein>
    <submittedName>
        <fullName evidence="7">Site-specific recombinase XerD</fullName>
    </submittedName>
</protein>
<dbReference type="GO" id="GO:0015074">
    <property type="term" value="P:DNA integration"/>
    <property type="evidence" value="ECO:0007669"/>
    <property type="project" value="UniProtKB-KW"/>
</dbReference>
<dbReference type="SUPFAM" id="SSF56349">
    <property type="entry name" value="DNA breaking-rejoining enzymes"/>
    <property type="match status" value="1"/>
</dbReference>
<proteinExistence type="predicted"/>
<dbReference type="GO" id="GO:0003677">
    <property type="term" value="F:DNA binding"/>
    <property type="evidence" value="ECO:0007669"/>
    <property type="project" value="UniProtKB-UniRule"/>
</dbReference>
<accession>A0A2S6IC94</accession>
<dbReference type="InterPro" id="IPR013762">
    <property type="entry name" value="Integrase-like_cat_sf"/>
</dbReference>
<dbReference type="InterPro" id="IPR004107">
    <property type="entry name" value="Integrase_SAM-like_N"/>
</dbReference>
<dbReference type="Pfam" id="PF14659">
    <property type="entry name" value="Phage_int_SAM_3"/>
    <property type="match status" value="1"/>
</dbReference>
<dbReference type="EMBL" id="PTJD01000022">
    <property type="protein sequence ID" value="PPK90848.1"/>
    <property type="molecule type" value="Genomic_DNA"/>
</dbReference>
<evidence type="ECO:0000256" key="2">
    <source>
        <dbReference type="ARBA" id="ARBA00023125"/>
    </source>
</evidence>
<evidence type="ECO:0000256" key="4">
    <source>
        <dbReference type="PROSITE-ProRule" id="PRU01248"/>
    </source>
</evidence>
<dbReference type="GO" id="GO:0006310">
    <property type="term" value="P:DNA recombination"/>
    <property type="evidence" value="ECO:0007669"/>
    <property type="project" value="UniProtKB-KW"/>
</dbReference>
<keyword evidence="8" id="KW-1185">Reference proteome</keyword>
<dbReference type="Pfam" id="PF14657">
    <property type="entry name" value="Arm-DNA-bind_4"/>
    <property type="match status" value="1"/>
</dbReference>
<feature type="domain" description="Core-binding (CB)" evidence="6">
    <location>
        <begin position="70"/>
        <end position="213"/>
    </location>
</feature>
<dbReference type="CDD" id="cd01189">
    <property type="entry name" value="INT_ICEBs1_C_like"/>
    <property type="match status" value="1"/>
</dbReference>
<keyword evidence="3" id="KW-0233">DNA recombination</keyword>
<dbReference type="OrthoDB" id="148546at2"/>
<gene>
    <name evidence="7" type="ORF">CLV92_12223</name>
</gene>
<dbReference type="InterPro" id="IPR028259">
    <property type="entry name" value="AP2-like_int_N"/>
</dbReference>
<dbReference type="InterPro" id="IPR011010">
    <property type="entry name" value="DNA_brk_join_enz"/>
</dbReference>
<dbReference type="InterPro" id="IPR044068">
    <property type="entry name" value="CB"/>
</dbReference>
<name>A0A2S6IC94_9ACTN</name>
<evidence type="ECO:0000256" key="3">
    <source>
        <dbReference type="ARBA" id="ARBA00023172"/>
    </source>
</evidence>
<evidence type="ECO:0000259" key="6">
    <source>
        <dbReference type="PROSITE" id="PS51900"/>
    </source>
</evidence>
<keyword evidence="2 4" id="KW-0238">DNA-binding</keyword>
<dbReference type="PROSITE" id="PS51900">
    <property type="entry name" value="CB"/>
    <property type="match status" value="1"/>
</dbReference>
<comment type="caution">
    <text evidence="7">The sequence shown here is derived from an EMBL/GenBank/DDBJ whole genome shotgun (WGS) entry which is preliminary data.</text>
</comment>
<dbReference type="InterPro" id="IPR050090">
    <property type="entry name" value="Tyrosine_recombinase_XerCD"/>
</dbReference>
<dbReference type="Gene3D" id="1.10.150.130">
    <property type="match status" value="1"/>
</dbReference>